<feature type="compositionally biased region" description="Basic and acidic residues" evidence="3">
    <location>
        <begin position="1588"/>
        <end position="1602"/>
    </location>
</feature>
<dbReference type="EMBL" id="LAFY01004275">
    <property type="protein sequence ID" value="KJX93444.1"/>
    <property type="molecule type" value="Genomic_DNA"/>
</dbReference>
<feature type="region of interest" description="Disordered" evidence="3">
    <location>
        <begin position="27"/>
        <end position="117"/>
    </location>
</feature>
<comment type="caution">
    <text evidence="5">The sequence shown here is derived from an EMBL/GenBank/DDBJ whole genome shotgun (WGS) entry which is preliminary data.</text>
</comment>
<dbReference type="SUPFAM" id="SSF52540">
    <property type="entry name" value="P-loop containing nucleoside triphosphate hydrolases"/>
    <property type="match status" value="2"/>
</dbReference>
<feature type="domain" description="Helicase ATP-binding" evidence="4">
    <location>
        <begin position="834"/>
        <end position="1063"/>
    </location>
</feature>
<organism evidence="5 6">
    <name type="scientific">Zymoseptoria brevis</name>
    <dbReference type="NCBI Taxonomy" id="1047168"/>
    <lineage>
        <taxon>Eukaryota</taxon>
        <taxon>Fungi</taxon>
        <taxon>Dikarya</taxon>
        <taxon>Ascomycota</taxon>
        <taxon>Pezizomycotina</taxon>
        <taxon>Dothideomycetes</taxon>
        <taxon>Dothideomycetidae</taxon>
        <taxon>Mycosphaerellales</taxon>
        <taxon>Mycosphaerellaceae</taxon>
        <taxon>Zymoseptoria</taxon>
    </lineage>
</organism>
<keyword evidence="2" id="KW-0067">ATP-binding</keyword>
<feature type="region of interest" description="Disordered" evidence="3">
    <location>
        <begin position="568"/>
        <end position="595"/>
    </location>
</feature>
<keyword evidence="6" id="KW-1185">Reference proteome</keyword>
<keyword evidence="1" id="KW-0547">Nucleotide-binding</keyword>
<proteinExistence type="predicted"/>
<dbReference type="Pfam" id="PF00176">
    <property type="entry name" value="SNF2-rel_dom"/>
    <property type="match status" value="1"/>
</dbReference>
<dbReference type="OrthoDB" id="3946220at2759"/>
<feature type="region of interest" description="Disordered" evidence="3">
    <location>
        <begin position="1538"/>
        <end position="1574"/>
    </location>
</feature>
<evidence type="ECO:0000256" key="3">
    <source>
        <dbReference type="SAM" id="MobiDB-lite"/>
    </source>
</evidence>
<dbReference type="SMART" id="SM00487">
    <property type="entry name" value="DEXDc"/>
    <property type="match status" value="1"/>
</dbReference>
<name>A0A0F4G801_9PEZI</name>
<dbReference type="Proteomes" id="UP000033647">
    <property type="component" value="Unassembled WGS sequence"/>
</dbReference>
<protein>
    <recommendedName>
        <fullName evidence="4">Helicase ATP-binding domain-containing protein</fullName>
    </recommendedName>
</protein>
<gene>
    <name evidence="5" type="ORF">TI39_contig4316g00002</name>
</gene>
<evidence type="ECO:0000313" key="5">
    <source>
        <dbReference type="EMBL" id="KJX93444.1"/>
    </source>
</evidence>
<feature type="compositionally biased region" description="Acidic residues" evidence="3">
    <location>
        <begin position="32"/>
        <end position="57"/>
    </location>
</feature>
<dbReference type="STRING" id="1047168.A0A0F4G801"/>
<dbReference type="Gene3D" id="3.40.50.300">
    <property type="entry name" value="P-loop containing nucleotide triphosphate hydrolases"/>
    <property type="match status" value="2"/>
</dbReference>
<feature type="compositionally biased region" description="Acidic residues" evidence="3">
    <location>
        <begin position="1765"/>
        <end position="1780"/>
    </location>
</feature>
<evidence type="ECO:0000256" key="1">
    <source>
        <dbReference type="ARBA" id="ARBA00022741"/>
    </source>
</evidence>
<feature type="compositionally biased region" description="Low complexity" evidence="3">
    <location>
        <begin position="1951"/>
        <end position="1965"/>
    </location>
</feature>
<evidence type="ECO:0000259" key="4">
    <source>
        <dbReference type="PROSITE" id="PS51192"/>
    </source>
</evidence>
<feature type="compositionally biased region" description="Basic and acidic residues" evidence="3">
    <location>
        <begin position="583"/>
        <end position="595"/>
    </location>
</feature>
<feature type="compositionally biased region" description="Basic residues" evidence="3">
    <location>
        <begin position="1938"/>
        <end position="1950"/>
    </location>
</feature>
<dbReference type="GO" id="GO:0005524">
    <property type="term" value="F:ATP binding"/>
    <property type="evidence" value="ECO:0007669"/>
    <property type="project" value="InterPro"/>
</dbReference>
<feature type="compositionally biased region" description="Polar residues" evidence="3">
    <location>
        <begin position="568"/>
        <end position="582"/>
    </location>
</feature>
<sequence>MKIAEDRKPVIQTPASEAQIEAVVDMLRDLEVVDDEGDEAEDDNDEEEAHEDQEGSEDGGNTAQNASERRGPNRNQRRAMNRYAAKLARATQARERDARTVRRASAYPPPQSKPQGVPQTIAYLGFHNYRHAWLWLMSPPVLKAMETYRMLGFPTEVTNLQMAASIARTMEDQWVEKYGDNWPHPDDFRKEFPINLYNSKDSKNPMPGPPEKIKMNTGQWKCVGDGYSENNQAHVYAYLLCWLPRETARFDSLSGKEQRKEYRRLTIPKNFSYLLPKWSELNIAPDTKFPSPQWNHPNDIAKILEPLNRVATTLAFMGTRFAYTAKPTAHFTVGWNTHCRNKSIFKDKQFNSEICRPQWMTKDFLCTKAPPQPTVVQLPSETRPRKIMVHISGRGEYGDTKKKLWRLEDHEKDAFNKAWHDNEPEEDEDRELPTKYDLRDTNHLGKGLDRLREYLKLPEECKAIVRGIALDNTEQPEKKSLILYDRAGGRTDVTWAEAQAYIDQEGRTTVLKIAVQFPDLDDPDDPVKFNERDTGMDLWTSANTMRVAVNGEIVTGDVVAELDPTLNDLSADNVDASSSPQEQEARRKEEQDRDDNVHRILNFNHQTIRDLPHPNQLHLAGDTVDSPLNIAALEKYYGCPYKDIPELDSEAWRKMVGQLIEKLLQRHPRTKPAKEHVEFHDAVDLSQVTKLKNESKKVFVSEKNTAQTKLAGLSSNADTTDPQDQARAALLGAQREAREANGGTGVQRGHRLDDVLKIMKAWVPDGDAGRHQHDPEIKKYVVGLFPESVRPDINFFGTQLTGALWMMLRMGLSNLPLEEAHLKEASLKEALDRLGPMVPTYGGYVADDAGVGKTFLILLALAFFAQWGESEKKGNRKETYRPTLYLAPSQSVANQTFQAIRKHFPNLTPLMCSGNNFSKEKQGGDRKYFVPKDQLRLGRNSKHDLLKRALNQGKKEARSFVLISTYRANMWRSQDSNPTAKQLKDQSRNSPGGKPDKKPLKNVQAGWYGRTIFDECQEIKNPNTKTNKIAQLRNCPVNFMVSATPALNDEGDIRGSLKILWPRIFKHLHDDKKAWAWHRSKTTSEDDSWKVFEALNDLEKDGKLPVHDNKRLSTFNPTVMKSLLDTKIGAQFGLGEAGKYYHLFMDTGTLLRNSSTRIPLNDTDTLSLEMLVPQPDITAETLFPSDRERVNMETRGMFVAQRFYKAWVNSSGNTSYSATATADGDGSLHLDRDGEPKFPQTTREARLSSIMASSSVLGDLHLQLGGKSWAHLFDNRRHSSHNAQLVHNIVTKWKEATPDTQLEMMAYLVEGSPKARRMLEFFHRKILFNPDKKLLVCEEIPFCAWFWELIFITLNIPARVFHGKLTDEERTELVVQFNTAKDPLKVMICEYGVTVAGLNFQECCSDVFVCTSAANLQTEHQLQFRCCRADQREKKITILRVCVRNTDDEIREQRVARKALSMANIAIGGPDKMALLARWASVMIPLIVLAWRNQRALALVRSMDPVLAKYAERHPFVMPDVGDESSNPLSKMEAQVQAMRDEVKKTNKQSASGKKLSAKEQEEKQQEVKDSLAHLDNVEREAEEMMRKLDAQDSTYVDDKPRNTSNTPKMSSKEKITSAVVMPGIGLDGRLVKAGEKKPPVNDANAMRQAKGDDRLLRYFLKFNPKIVAFTAKHVEMFPQVAHLALTTLNKYHYGIADDTHRASCHIRYSAVPPVMAALVKKYEENHADAVADTPWAADKSVDDATKMVELGRSEPSYGMNQADDPCEDTGDLESDDDDQQQQGSSSGLSATRKPRKAAPRDLRERPQLEAEEHYNLLTNRRSASAMQSGGEDNTPARPQKRQKTNRDAEQVDNGDGAAGSSSARKPAARRGGRRIQTEGDVDSILQNVRNGKKRAMDAESEDDELGSDGPLEELSSEEDPQPNPKRQKTNAATAKKPTGKAKAPAKKASAKTTAAKNTSTAGTTRTLRSGKPK</sequence>
<feature type="compositionally biased region" description="Acidic residues" evidence="3">
    <location>
        <begin position="1899"/>
        <end position="1921"/>
    </location>
</feature>
<reference evidence="5 6" key="1">
    <citation type="submission" date="2015-03" db="EMBL/GenBank/DDBJ databases">
        <title>RNA-seq based gene annotation and comparative genomics of four Zymoseptoria species reveal species-specific pathogenicity related genes and transposable element activity.</title>
        <authorList>
            <person name="Grandaubert J."/>
            <person name="Bhattacharyya A."/>
            <person name="Stukenbrock E.H."/>
        </authorList>
    </citation>
    <scope>NUCLEOTIDE SEQUENCE [LARGE SCALE GENOMIC DNA]</scope>
    <source>
        <strain evidence="5 6">Zb18110</strain>
    </source>
</reference>
<feature type="compositionally biased region" description="Polar residues" evidence="3">
    <location>
        <begin position="1817"/>
        <end position="1832"/>
    </location>
</feature>
<accession>A0A0F4G801</accession>
<feature type="region of interest" description="Disordered" evidence="3">
    <location>
        <begin position="973"/>
        <end position="1001"/>
    </location>
</feature>
<dbReference type="PROSITE" id="PS51192">
    <property type="entry name" value="HELICASE_ATP_BIND_1"/>
    <property type="match status" value="1"/>
</dbReference>
<dbReference type="PANTHER" id="PTHR10799">
    <property type="entry name" value="SNF2/RAD54 HELICASE FAMILY"/>
    <property type="match status" value="1"/>
</dbReference>
<feature type="compositionally biased region" description="Basic and acidic residues" evidence="3">
    <location>
        <begin position="1799"/>
        <end position="1815"/>
    </location>
</feature>
<feature type="region of interest" description="Disordered" evidence="3">
    <location>
        <begin position="1753"/>
        <end position="1974"/>
    </location>
</feature>
<feature type="region of interest" description="Disordered" evidence="3">
    <location>
        <begin position="1588"/>
        <end position="1613"/>
    </location>
</feature>
<dbReference type="InterPro" id="IPR014001">
    <property type="entry name" value="Helicase_ATP-bd"/>
</dbReference>
<feature type="compositionally biased region" description="Basic and acidic residues" evidence="3">
    <location>
        <begin position="1557"/>
        <end position="1574"/>
    </location>
</feature>
<evidence type="ECO:0000256" key="2">
    <source>
        <dbReference type="ARBA" id="ARBA00022840"/>
    </source>
</evidence>
<dbReference type="InterPro" id="IPR000330">
    <property type="entry name" value="SNF2_N"/>
</dbReference>
<evidence type="ECO:0000313" key="6">
    <source>
        <dbReference type="Proteomes" id="UP000033647"/>
    </source>
</evidence>
<dbReference type="InterPro" id="IPR027417">
    <property type="entry name" value="P-loop_NTPase"/>
</dbReference>